<name>E3IVZ3_PSEI1</name>
<evidence type="ECO:0000256" key="8">
    <source>
        <dbReference type="SAM" id="MobiDB-lite"/>
    </source>
</evidence>
<dbReference type="Pfam" id="PF00145">
    <property type="entry name" value="DNA_methylase"/>
    <property type="match status" value="1"/>
</dbReference>
<dbReference type="InParanoid" id="E3IVZ3"/>
<feature type="region of interest" description="Disordered" evidence="8">
    <location>
        <begin position="1"/>
        <end position="28"/>
    </location>
</feature>
<feature type="active site" evidence="5">
    <location>
        <position position="109"/>
    </location>
</feature>
<dbReference type="REBASE" id="28769">
    <property type="entry name" value="M.FspEUIORF6953P"/>
</dbReference>
<dbReference type="PROSITE" id="PS51679">
    <property type="entry name" value="SAM_MT_C5"/>
    <property type="match status" value="1"/>
</dbReference>
<dbReference type="Gene3D" id="3.40.50.150">
    <property type="entry name" value="Vaccinia Virus protein VP39"/>
    <property type="match status" value="1"/>
</dbReference>
<dbReference type="HOGENOM" id="CLU_006958_2_0_11"/>
<gene>
    <name evidence="9" type="ordered locus">FraEuI1c_6953</name>
</gene>
<dbReference type="GO" id="GO:0003886">
    <property type="term" value="F:DNA (cytosine-5-)-methyltransferase activity"/>
    <property type="evidence" value="ECO:0007669"/>
    <property type="project" value="UniProtKB-EC"/>
</dbReference>
<dbReference type="PRINTS" id="PR00105">
    <property type="entry name" value="C5METTRFRASE"/>
</dbReference>
<dbReference type="InterPro" id="IPR018117">
    <property type="entry name" value="C5_DNA_meth_AS"/>
</dbReference>
<dbReference type="EMBL" id="CP002299">
    <property type="protein sequence ID" value="ADP84921.1"/>
    <property type="molecule type" value="Genomic_DNA"/>
</dbReference>
<feature type="compositionally biased region" description="Polar residues" evidence="8">
    <location>
        <begin position="1"/>
        <end position="10"/>
    </location>
</feature>
<keyword evidence="3 5" id="KW-0949">S-adenosyl-L-methionine</keyword>
<evidence type="ECO:0000256" key="4">
    <source>
        <dbReference type="ARBA" id="ARBA00022747"/>
    </source>
</evidence>
<evidence type="ECO:0000256" key="7">
    <source>
        <dbReference type="RuleBase" id="RU000417"/>
    </source>
</evidence>
<dbReference type="NCBIfam" id="TIGR00675">
    <property type="entry name" value="dcm"/>
    <property type="match status" value="1"/>
</dbReference>
<comment type="similarity">
    <text evidence="5 6">Belongs to the class I-like SAM-binding methyltransferase superfamily. C5-methyltransferase family.</text>
</comment>
<dbReference type="InterPro" id="IPR001525">
    <property type="entry name" value="C5_MeTfrase"/>
</dbReference>
<dbReference type="GO" id="GO:0003677">
    <property type="term" value="F:DNA binding"/>
    <property type="evidence" value="ECO:0007669"/>
    <property type="project" value="TreeGrafter"/>
</dbReference>
<dbReference type="PROSITE" id="PS00094">
    <property type="entry name" value="C5_MTASE_1"/>
    <property type="match status" value="1"/>
</dbReference>
<evidence type="ECO:0000256" key="3">
    <source>
        <dbReference type="ARBA" id="ARBA00022691"/>
    </source>
</evidence>
<sequence length="464" mass="50964">MTATASSLPRQKQWLAAPQPPLPRMGSAGPRKPKLVDLFCGAGGLSEGFRRVGFEVVAAADHDPDACATYERNFARAEVLCGDLRLPALRERLVDLAAGADMIVGGPPCQAYSQVRNHARLIDDPRNSLYREFVRTVREVRPVAFLMENVPGLAQMGVQDQVVADLSLDGEYDVTAQLVDAANFGVPQTRERLLFLGVRRRRGISVPVLDGSGATGLVRLERAKEERALAYKVGVAGGAEADELAAQLADWSSLQAVTVAQAISDLEGLASGRRDDAIERTELGSPGSAYQRLMRRGLVAPSLTNVSVPRIREDTVLRLNEIPAGGNHRDLPDEFRARYLTDAKWGQHSGTGRLERRHYSAYRRLHPDLWAWTINTKADCAYHYRESRSLSVREFARLQSFPDYFEFTTDKRRGDGLPGRLPGGATHSRYRQVGNAVPPLLAQAAAKALIDHNVFAELGVLRTP</sequence>
<reference evidence="9 10" key="1">
    <citation type="submission" date="2010-10" db="EMBL/GenBank/DDBJ databases">
        <title>Complete sequence of Frankia sp. EuI1c.</title>
        <authorList>
            <consortium name="US DOE Joint Genome Institute"/>
            <person name="Lucas S."/>
            <person name="Copeland A."/>
            <person name="Lapidus A."/>
            <person name="Cheng J.-F."/>
            <person name="Bruce D."/>
            <person name="Goodwin L."/>
            <person name="Pitluck S."/>
            <person name="Chertkov O."/>
            <person name="Detter J.C."/>
            <person name="Han C."/>
            <person name="Tapia R."/>
            <person name="Land M."/>
            <person name="Hauser L."/>
            <person name="Jeffries C."/>
            <person name="Kyrpides N."/>
            <person name="Ivanova N."/>
            <person name="Mikhailova N."/>
            <person name="Beauchemin N."/>
            <person name="Sen A."/>
            <person name="Sur S.A."/>
            <person name="Gtari M."/>
            <person name="Wall L."/>
            <person name="Tisa L."/>
            <person name="Woyke T."/>
        </authorList>
    </citation>
    <scope>NUCLEOTIDE SEQUENCE [LARGE SCALE GENOMIC DNA]</scope>
    <source>
        <strain evidence="10">DSM 45817 / CECT 9037 / EuI1c</strain>
    </source>
</reference>
<dbReference type="STRING" id="298654.FraEuI1c_6953"/>
<dbReference type="SUPFAM" id="SSF53335">
    <property type="entry name" value="S-adenosyl-L-methionine-dependent methyltransferases"/>
    <property type="match status" value="1"/>
</dbReference>
<keyword evidence="1 5" id="KW-0489">Methyltransferase</keyword>
<dbReference type="EC" id="2.1.1.37" evidence="7"/>
<keyword evidence="10" id="KW-1185">Reference proteome</keyword>
<evidence type="ECO:0000313" key="9">
    <source>
        <dbReference type="EMBL" id="ADP84921.1"/>
    </source>
</evidence>
<dbReference type="GO" id="GO:0032259">
    <property type="term" value="P:methylation"/>
    <property type="evidence" value="ECO:0007669"/>
    <property type="project" value="UniProtKB-KW"/>
</dbReference>
<dbReference type="KEGG" id="fri:FraEuI1c_6953"/>
<dbReference type="GO" id="GO:0009307">
    <property type="term" value="P:DNA restriction-modification system"/>
    <property type="evidence" value="ECO:0007669"/>
    <property type="project" value="UniProtKB-KW"/>
</dbReference>
<organism evidence="9 10">
    <name type="scientific">Pseudofrankia inefficax (strain DSM 45817 / CECT 9037 / DDB 130130 / EuI1c)</name>
    <name type="common">Frankia inefficax</name>
    <dbReference type="NCBI Taxonomy" id="298654"/>
    <lineage>
        <taxon>Bacteria</taxon>
        <taxon>Bacillati</taxon>
        <taxon>Actinomycetota</taxon>
        <taxon>Actinomycetes</taxon>
        <taxon>Frankiales</taxon>
        <taxon>Frankiaceae</taxon>
        <taxon>Pseudofrankia</taxon>
    </lineage>
</organism>
<comment type="catalytic activity">
    <reaction evidence="7">
        <text>a 2'-deoxycytidine in DNA + S-adenosyl-L-methionine = a 5-methyl-2'-deoxycytidine in DNA + S-adenosyl-L-homocysteine + H(+)</text>
        <dbReference type="Rhea" id="RHEA:13681"/>
        <dbReference type="Rhea" id="RHEA-COMP:11369"/>
        <dbReference type="Rhea" id="RHEA-COMP:11370"/>
        <dbReference type="ChEBI" id="CHEBI:15378"/>
        <dbReference type="ChEBI" id="CHEBI:57856"/>
        <dbReference type="ChEBI" id="CHEBI:59789"/>
        <dbReference type="ChEBI" id="CHEBI:85452"/>
        <dbReference type="ChEBI" id="CHEBI:85454"/>
        <dbReference type="EC" id="2.1.1.37"/>
    </reaction>
</comment>
<keyword evidence="2 5" id="KW-0808">Transferase</keyword>
<evidence type="ECO:0000313" key="10">
    <source>
        <dbReference type="Proteomes" id="UP000002484"/>
    </source>
</evidence>
<protein>
    <recommendedName>
        <fullName evidence="7">Cytosine-specific methyltransferase</fullName>
        <ecNumber evidence="7">2.1.1.37</ecNumber>
    </recommendedName>
</protein>
<evidence type="ECO:0000256" key="1">
    <source>
        <dbReference type="ARBA" id="ARBA00022603"/>
    </source>
</evidence>
<dbReference type="GO" id="GO:0044027">
    <property type="term" value="P:negative regulation of gene expression via chromosomal CpG island methylation"/>
    <property type="evidence" value="ECO:0007669"/>
    <property type="project" value="TreeGrafter"/>
</dbReference>
<dbReference type="eggNOG" id="COG0270">
    <property type="taxonomic scope" value="Bacteria"/>
</dbReference>
<dbReference type="PANTHER" id="PTHR10629">
    <property type="entry name" value="CYTOSINE-SPECIFIC METHYLTRANSFERASE"/>
    <property type="match status" value="1"/>
</dbReference>
<evidence type="ECO:0000256" key="2">
    <source>
        <dbReference type="ARBA" id="ARBA00022679"/>
    </source>
</evidence>
<dbReference type="Proteomes" id="UP000002484">
    <property type="component" value="Chromosome"/>
</dbReference>
<accession>E3IVZ3</accession>
<dbReference type="InterPro" id="IPR050390">
    <property type="entry name" value="C5-Methyltransferase"/>
</dbReference>
<dbReference type="Gene3D" id="3.90.120.10">
    <property type="entry name" value="DNA Methylase, subunit A, domain 2"/>
    <property type="match status" value="1"/>
</dbReference>
<dbReference type="AlphaFoldDB" id="E3IVZ3"/>
<dbReference type="PANTHER" id="PTHR10629:SF52">
    <property type="entry name" value="DNA (CYTOSINE-5)-METHYLTRANSFERASE 1"/>
    <property type="match status" value="1"/>
</dbReference>
<evidence type="ECO:0000256" key="6">
    <source>
        <dbReference type="RuleBase" id="RU000416"/>
    </source>
</evidence>
<proteinExistence type="inferred from homology"/>
<dbReference type="InterPro" id="IPR029063">
    <property type="entry name" value="SAM-dependent_MTases_sf"/>
</dbReference>
<keyword evidence="4" id="KW-0680">Restriction system</keyword>
<evidence type="ECO:0000256" key="5">
    <source>
        <dbReference type="PROSITE-ProRule" id="PRU01016"/>
    </source>
</evidence>